<organism evidence="2 3">
    <name type="scientific">Priapulus caudatus</name>
    <name type="common">Priapulid worm</name>
    <dbReference type="NCBI Taxonomy" id="37621"/>
    <lineage>
        <taxon>Eukaryota</taxon>
        <taxon>Metazoa</taxon>
        <taxon>Ecdysozoa</taxon>
        <taxon>Scalidophora</taxon>
        <taxon>Priapulida</taxon>
        <taxon>Priapulimorpha</taxon>
        <taxon>Priapulimorphida</taxon>
        <taxon>Priapulidae</taxon>
        <taxon>Priapulus</taxon>
    </lineage>
</organism>
<accession>A0ABM1EQT8</accession>
<dbReference type="RefSeq" id="XP_014674559.1">
    <property type="nucleotide sequence ID" value="XM_014819073.1"/>
</dbReference>
<evidence type="ECO:0000313" key="2">
    <source>
        <dbReference type="Proteomes" id="UP000695022"/>
    </source>
</evidence>
<feature type="compositionally biased region" description="Acidic residues" evidence="1">
    <location>
        <begin position="93"/>
        <end position="112"/>
    </location>
</feature>
<evidence type="ECO:0000256" key="1">
    <source>
        <dbReference type="SAM" id="MobiDB-lite"/>
    </source>
</evidence>
<gene>
    <name evidence="3" type="primary">LOC106814728</name>
</gene>
<sequence length="212" mass="23868">MEKLKVAGGQGRLTSCVDPRQIQRLNQHAETLFGKEHLLEPNFSAPMVFPDKYEDSAKEELLGIEYAYGQSTDFSPNEYYIQKAEEEQSHEGDEIESESEDEGIEDEGEDTDANDRPVDPMDSISAKHAVVTKEEQITEEISPVLEDVLMRPSHLHLPGYEEVESLALLLLQLSDDGDNHIISAILRQKIAEAAGKLAEHDRSARNFVKKYE</sequence>
<keyword evidence="2" id="KW-1185">Reference proteome</keyword>
<dbReference type="PANTHER" id="PTHR47773:SF1">
    <property type="entry name" value="C2H2-TYPE DOMAIN-CONTAINING PROTEIN"/>
    <property type="match status" value="1"/>
</dbReference>
<reference evidence="3" key="1">
    <citation type="submission" date="2025-08" db="UniProtKB">
        <authorList>
            <consortium name="RefSeq"/>
        </authorList>
    </citation>
    <scope>IDENTIFICATION</scope>
</reference>
<dbReference type="GeneID" id="106814728"/>
<protein>
    <submittedName>
        <fullName evidence="3">Uncharacterized protein LOC106814728 isoform X1</fullName>
    </submittedName>
</protein>
<dbReference type="PANTHER" id="PTHR47773">
    <property type="entry name" value="SI:DKEY-9I5.2-RELATED"/>
    <property type="match status" value="1"/>
</dbReference>
<dbReference type="Proteomes" id="UP000695022">
    <property type="component" value="Unplaced"/>
</dbReference>
<name>A0ABM1EQT8_PRICU</name>
<proteinExistence type="predicted"/>
<evidence type="ECO:0000313" key="3">
    <source>
        <dbReference type="RefSeq" id="XP_014674559.1"/>
    </source>
</evidence>
<feature type="region of interest" description="Disordered" evidence="1">
    <location>
        <begin position="85"/>
        <end position="121"/>
    </location>
</feature>